<dbReference type="AlphaFoldDB" id="A0A285P5X4"/>
<dbReference type="EMBL" id="OBEJ01000003">
    <property type="protein sequence ID" value="SNZ15281.1"/>
    <property type="molecule type" value="Genomic_DNA"/>
</dbReference>
<evidence type="ECO:0000256" key="2">
    <source>
        <dbReference type="SAM" id="Phobius"/>
    </source>
</evidence>
<evidence type="ECO:0000313" key="3">
    <source>
        <dbReference type="EMBL" id="SNZ15281.1"/>
    </source>
</evidence>
<protein>
    <submittedName>
        <fullName evidence="3">Uncharacterized protein</fullName>
    </submittedName>
</protein>
<feature type="region of interest" description="Disordered" evidence="1">
    <location>
        <begin position="1"/>
        <end position="21"/>
    </location>
</feature>
<dbReference type="RefSeq" id="WP_097009361.1">
    <property type="nucleotide sequence ID" value="NZ_OBEJ01000003.1"/>
</dbReference>
<name>A0A285P5X4_NATPI</name>
<keyword evidence="2" id="KW-0812">Transmembrane</keyword>
<organism evidence="3 4">
    <name type="scientific">Natronoarchaeum philippinense</name>
    <dbReference type="NCBI Taxonomy" id="558529"/>
    <lineage>
        <taxon>Archaea</taxon>
        <taxon>Methanobacteriati</taxon>
        <taxon>Methanobacteriota</taxon>
        <taxon>Stenosarchaea group</taxon>
        <taxon>Halobacteria</taxon>
        <taxon>Halobacteriales</taxon>
        <taxon>Natronoarchaeaceae</taxon>
    </lineage>
</organism>
<dbReference type="Proteomes" id="UP000219453">
    <property type="component" value="Unassembled WGS sequence"/>
</dbReference>
<keyword evidence="4" id="KW-1185">Reference proteome</keyword>
<evidence type="ECO:0000256" key="1">
    <source>
        <dbReference type="SAM" id="MobiDB-lite"/>
    </source>
</evidence>
<keyword evidence="2" id="KW-0472">Membrane</keyword>
<proteinExistence type="predicted"/>
<feature type="compositionally biased region" description="Gly residues" evidence="1">
    <location>
        <begin position="1"/>
        <end position="18"/>
    </location>
</feature>
<accession>A0A285P5X4</accession>
<reference evidence="3 4" key="1">
    <citation type="submission" date="2017-09" db="EMBL/GenBank/DDBJ databases">
        <authorList>
            <person name="Ehlers B."/>
            <person name="Leendertz F.H."/>
        </authorList>
    </citation>
    <scope>NUCLEOTIDE SEQUENCE [LARGE SCALE GENOMIC DNA]</scope>
    <source>
        <strain evidence="3 4">DSM 27208</strain>
    </source>
</reference>
<keyword evidence="2" id="KW-1133">Transmembrane helix</keyword>
<evidence type="ECO:0000313" key="4">
    <source>
        <dbReference type="Proteomes" id="UP000219453"/>
    </source>
</evidence>
<sequence>MAGDGGDGGGDGDGGEVGLGAFSANAGSQRVVQGMDEEAGDSNEAVLDSLGYTNDGAGMYREGDSSGSTLKTALIFGVFLALLYLLMYFII</sequence>
<gene>
    <name evidence="3" type="ORF">SAMN06269185_2447</name>
</gene>
<feature type="transmembrane region" description="Helical" evidence="2">
    <location>
        <begin position="73"/>
        <end position="90"/>
    </location>
</feature>